<evidence type="ECO:0000256" key="1">
    <source>
        <dbReference type="SAM" id="Phobius"/>
    </source>
</evidence>
<dbReference type="Pfam" id="PF16152">
    <property type="entry name" value="DUF4860"/>
    <property type="match status" value="1"/>
</dbReference>
<sequence length="155" mass="16973">MKIQKSRGHVVDYLFVLALFFTFVLCTFTVIFIGIKVYSQTVSHMNENYVGRTATTYVTQKIRSSNGPITITTVGDAQALSLTDDDTQTRTLIYAWQGTLKELTIKASDAVTPGAGQEILPVDAFVPTLAGTGLLELSITDGTGRHHQRFVAFNP</sequence>
<evidence type="ECO:0000313" key="3">
    <source>
        <dbReference type="Proteomes" id="UP000199652"/>
    </source>
</evidence>
<evidence type="ECO:0008006" key="4">
    <source>
        <dbReference type="Google" id="ProtNLM"/>
    </source>
</evidence>
<dbReference type="OrthoDB" id="1779804at2"/>
<feature type="transmembrane region" description="Helical" evidence="1">
    <location>
        <begin position="12"/>
        <end position="35"/>
    </location>
</feature>
<name>A0A1H3GN35_EUBBA</name>
<proteinExistence type="predicted"/>
<keyword evidence="1" id="KW-0812">Transmembrane</keyword>
<dbReference type="InterPro" id="IPR032340">
    <property type="entry name" value="DUF4860"/>
</dbReference>
<dbReference type="AlphaFoldDB" id="A0A1H3GN35"/>
<gene>
    <name evidence="2" type="ORF">SAMN04488579_11465</name>
</gene>
<protein>
    <recommendedName>
        <fullName evidence="4">DUF4860 domain-containing protein</fullName>
    </recommendedName>
</protein>
<keyword evidence="3" id="KW-1185">Reference proteome</keyword>
<evidence type="ECO:0000313" key="2">
    <source>
        <dbReference type="EMBL" id="SDY04733.1"/>
    </source>
</evidence>
<dbReference type="Proteomes" id="UP000199652">
    <property type="component" value="Unassembled WGS sequence"/>
</dbReference>
<accession>A0A1H3GN35</accession>
<reference evidence="3" key="1">
    <citation type="submission" date="2016-10" db="EMBL/GenBank/DDBJ databases">
        <authorList>
            <person name="Varghese N."/>
            <person name="Submissions S."/>
        </authorList>
    </citation>
    <scope>NUCLEOTIDE SEQUENCE [LARGE SCALE GENOMIC DNA]</scope>
    <source>
        <strain evidence="3">VPI 5359</strain>
    </source>
</reference>
<dbReference type="RefSeq" id="WP_090245723.1">
    <property type="nucleotide sequence ID" value="NZ_FNOU01000014.1"/>
</dbReference>
<organism evidence="2 3">
    <name type="scientific">Eubacterium barkeri</name>
    <name type="common">Clostridium barkeri</name>
    <dbReference type="NCBI Taxonomy" id="1528"/>
    <lineage>
        <taxon>Bacteria</taxon>
        <taxon>Bacillati</taxon>
        <taxon>Bacillota</taxon>
        <taxon>Clostridia</taxon>
        <taxon>Eubacteriales</taxon>
        <taxon>Eubacteriaceae</taxon>
        <taxon>Eubacterium</taxon>
    </lineage>
</organism>
<dbReference type="STRING" id="1528.SAMN04488579_11465"/>
<keyword evidence="1" id="KW-1133">Transmembrane helix</keyword>
<dbReference type="EMBL" id="FNOU01000014">
    <property type="protein sequence ID" value="SDY04733.1"/>
    <property type="molecule type" value="Genomic_DNA"/>
</dbReference>
<keyword evidence="1" id="KW-0472">Membrane</keyword>